<dbReference type="InterPro" id="IPR028955">
    <property type="entry name" value="Imm57"/>
</dbReference>
<feature type="chain" id="PRO_5006628320" evidence="1">
    <location>
        <begin position="22"/>
        <end position="180"/>
    </location>
</feature>
<proteinExistence type="predicted"/>
<name>A0A0S4U0U9_RALSL</name>
<dbReference type="Pfam" id="PF15596">
    <property type="entry name" value="Imm57"/>
    <property type="match status" value="1"/>
</dbReference>
<accession>A0A0S4U0U9</accession>
<organism evidence="2">
    <name type="scientific">Ralstonia solanacearum</name>
    <name type="common">Pseudomonas solanacearum</name>
    <dbReference type="NCBI Taxonomy" id="305"/>
    <lineage>
        <taxon>Bacteria</taxon>
        <taxon>Pseudomonadati</taxon>
        <taxon>Pseudomonadota</taxon>
        <taxon>Betaproteobacteria</taxon>
        <taxon>Burkholderiales</taxon>
        <taxon>Burkholderiaceae</taxon>
        <taxon>Ralstonia</taxon>
        <taxon>Ralstonia solanacearum species complex</taxon>
    </lineage>
</organism>
<protein>
    <submittedName>
        <fullName evidence="2">Uncharacterized protein</fullName>
    </submittedName>
</protein>
<evidence type="ECO:0000313" key="2">
    <source>
        <dbReference type="EMBL" id="CUV15890.1"/>
    </source>
</evidence>
<sequence length="180" mass="19348">MTYRKKATALLLALVSAFAMADDETREMREIKMADDAVFWALVASVSEEGRVACSQNALACSGDRGELGLALLGGKKSPESLKAFTSMLRYRLDAGLSEDFTCYALGKGRSMSRELIGIKPSELRADCEQKFKKAEAASPSLLRGVDVNSICSTEARIRETSGALADGAKHAKRCAPGDF</sequence>
<keyword evidence="1" id="KW-0732">Signal</keyword>
<gene>
    <name evidence="2" type="ORF">RUN39_v1_2760006</name>
</gene>
<evidence type="ECO:0000256" key="1">
    <source>
        <dbReference type="SAM" id="SignalP"/>
    </source>
</evidence>
<dbReference type="EMBL" id="LN899819">
    <property type="protein sequence ID" value="CUV15890.1"/>
    <property type="molecule type" value="Genomic_DNA"/>
</dbReference>
<reference evidence="2" key="1">
    <citation type="submission" date="2015-10" db="EMBL/GenBank/DDBJ databases">
        <authorList>
            <person name="Gilbert D.G."/>
        </authorList>
    </citation>
    <scope>NUCLEOTIDE SEQUENCE</scope>
    <source>
        <strain evidence="2">Phyl III-seqv23</strain>
    </source>
</reference>
<dbReference type="AlphaFoldDB" id="A0A0S4U0U9"/>
<feature type="signal peptide" evidence="1">
    <location>
        <begin position="1"/>
        <end position="21"/>
    </location>
</feature>